<reference evidence="3" key="1">
    <citation type="submission" date="2014-04" db="EMBL/GenBank/DDBJ databases">
        <title>Whole-Genome optical mapping and complete genome sequence of Sphingobacterium deserti sp. nov., a new spaces isolated from desert in the west of China.</title>
        <authorList>
            <person name="Teng C."/>
            <person name="Zhou Z."/>
            <person name="Li X."/>
            <person name="Chen M."/>
            <person name="Lin M."/>
            <person name="Wang L."/>
            <person name="Su S."/>
            <person name="Zhang C."/>
            <person name="Zhang W."/>
        </authorList>
    </citation>
    <scope>NUCLEOTIDE SEQUENCE [LARGE SCALE GENOMIC DNA]</scope>
    <source>
        <strain evidence="3">ACCC05744</strain>
    </source>
</reference>
<sequence>MRKTFILLFFLCVVTQLTIAQQAKGNKWIWGPSLGWQYQSGNFLKASGWGLFAPNDHQYIKIDAGANFTWMQDQTTVIPELGLTYYVSTKLIFPFIKAEVTPYTVTPKVGIGLLSIIDLGIGYGFDTQTKNNFKPINGFTGSVSLNIPLNFHLQ</sequence>
<gene>
    <name evidence="2" type="ORF">DI53_1530</name>
</gene>
<dbReference type="OrthoDB" id="708993at2"/>
<protein>
    <recommendedName>
        <fullName evidence="4">Outer membrane protein beta-barrel domain-containing protein</fullName>
    </recommendedName>
</protein>
<keyword evidence="3" id="KW-1185">Reference proteome</keyword>
<reference evidence="2 3" key="2">
    <citation type="journal article" date="2015" name="PLoS ONE">
        <title>Whole-Genome Optical Mapping and Finished Genome Sequence of Sphingobacterium deserti sp. nov., a New Species Isolated from the Western Desert of China.</title>
        <authorList>
            <person name="Teng C."/>
            <person name="Zhou Z."/>
            <person name="Molnar I."/>
            <person name="Li X."/>
            <person name="Tang R."/>
            <person name="Chen M."/>
            <person name="Wang L."/>
            <person name="Su S."/>
            <person name="Zhang W."/>
            <person name="Lin M."/>
        </authorList>
    </citation>
    <scope>NUCLEOTIDE SEQUENCE [LARGE SCALE GENOMIC DNA]</scope>
    <source>
        <strain evidence="3">ACCC05744</strain>
    </source>
</reference>
<dbReference type="AlphaFoldDB" id="A0A0B8T1C4"/>
<evidence type="ECO:0008006" key="4">
    <source>
        <dbReference type="Google" id="ProtNLM"/>
    </source>
</evidence>
<accession>A0A0B8T1C4</accession>
<keyword evidence="1" id="KW-0732">Signal</keyword>
<dbReference type="RefSeq" id="WP_037497284.1">
    <property type="nucleotide sequence ID" value="NZ_JJMU01000024.1"/>
</dbReference>
<evidence type="ECO:0000313" key="3">
    <source>
        <dbReference type="Proteomes" id="UP000031802"/>
    </source>
</evidence>
<organism evidence="2 3">
    <name type="scientific">Sphingobacterium deserti</name>
    <dbReference type="NCBI Taxonomy" id="1229276"/>
    <lineage>
        <taxon>Bacteria</taxon>
        <taxon>Pseudomonadati</taxon>
        <taxon>Bacteroidota</taxon>
        <taxon>Sphingobacteriia</taxon>
        <taxon>Sphingobacteriales</taxon>
        <taxon>Sphingobacteriaceae</taxon>
        <taxon>Sphingobacterium</taxon>
    </lineage>
</organism>
<proteinExistence type="predicted"/>
<name>A0A0B8T1C4_9SPHI</name>
<comment type="caution">
    <text evidence="2">The sequence shown here is derived from an EMBL/GenBank/DDBJ whole genome shotgun (WGS) entry which is preliminary data.</text>
</comment>
<evidence type="ECO:0000256" key="1">
    <source>
        <dbReference type="SAM" id="SignalP"/>
    </source>
</evidence>
<evidence type="ECO:0000313" key="2">
    <source>
        <dbReference type="EMBL" id="KGE14501.1"/>
    </source>
</evidence>
<feature type="signal peptide" evidence="1">
    <location>
        <begin position="1"/>
        <end position="20"/>
    </location>
</feature>
<feature type="chain" id="PRO_5002125098" description="Outer membrane protein beta-barrel domain-containing protein" evidence="1">
    <location>
        <begin position="21"/>
        <end position="154"/>
    </location>
</feature>
<dbReference type="Proteomes" id="UP000031802">
    <property type="component" value="Unassembled WGS sequence"/>
</dbReference>
<dbReference type="EMBL" id="JJMU01000024">
    <property type="protein sequence ID" value="KGE14501.1"/>
    <property type="molecule type" value="Genomic_DNA"/>
</dbReference>
<dbReference type="PATRIC" id="fig|1229276.3.peg.1581"/>